<dbReference type="InterPro" id="IPR013974">
    <property type="entry name" value="SAF"/>
</dbReference>
<gene>
    <name evidence="3" type="ORF">IGS73_07345</name>
</gene>
<proteinExistence type="predicted"/>
<feature type="transmembrane region" description="Helical" evidence="1">
    <location>
        <begin position="25"/>
        <end position="43"/>
    </location>
</feature>
<dbReference type="EMBL" id="CP062789">
    <property type="protein sequence ID" value="QOK24164.1"/>
    <property type="molecule type" value="Genomic_DNA"/>
</dbReference>
<evidence type="ECO:0000256" key="1">
    <source>
        <dbReference type="SAM" id="Phobius"/>
    </source>
</evidence>
<dbReference type="Pfam" id="PF08666">
    <property type="entry name" value="SAF"/>
    <property type="match status" value="1"/>
</dbReference>
<keyword evidence="1" id="KW-1133">Transmembrane helix</keyword>
<evidence type="ECO:0000313" key="4">
    <source>
        <dbReference type="Proteomes" id="UP000593998"/>
    </source>
</evidence>
<evidence type="ECO:0000259" key="2">
    <source>
        <dbReference type="SMART" id="SM00858"/>
    </source>
</evidence>
<name>A0A7L9J473_9MICO</name>
<accession>A0A7L9J473</accession>
<dbReference type="AlphaFoldDB" id="A0A7L9J473"/>
<reference evidence="3 4" key="1">
    <citation type="submission" date="2020-10" db="EMBL/GenBank/DDBJ databases">
        <title>Janibacter indicus TT2 genome sequence.</title>
        <authorList>
            <person name="Lee K."/>
            <person name="Ganzorig M."/>
        </authorList>
    </citation>
    <scope>NUCLEOTIDE SEQUENCE [LARGE SCALE GENOMIC DNA]</scope>
    <source>
        <strain evidence="3 4">TT2</strain>
    </source>
</reference>
<dbReference type="Gene3D" id="3.90.1210.10">
    <property type="entry name" value="Antifreeze-like/N-acetylneuraminic acid synthase C-terminal domain"/>
    <property type="match status" value="1"/>
</dbReference>
<organism evidence="3 4">
    <name type="scientific">Janibacter indicus</name>
    <dbReference type="NCBI Taxonomy" id="857417"/>
    <lineage>
        <taxon>Bacteria</taxon>
        <taxon>Bacillati</taxon>
        <taxon>Actinomycetota</taxon>
        <taxon>Actinomycetes</taxon>
        <taxon>Micrococcales</taxon>
        <taxon>Intrasporangiaceae</taxon>
        <taxon>Janibacter</taxon>
    </lineage>
</organism>
<keyword evidence="1" id="KW-0472">Membrane</keyword>
<dbReference type="RefSeq" id="WP_192911994.1">
    <property type="nucleotide sequence ID" value="NZ_CP062789.1"/>
</dbReference>
<dbReference type="CDD" id="cd11614">
    <property type="entry name" value="SAF_CpaB_FlgA_like"/>
    <property type="match status" value="1"/>
</dbReference>
<dbReference type="Proteomes" id="UP000593998">
    <property type="component" value="Chromosome"/>
</dbReference>
<feature type="domain" description="SAF" evidence="2">
    <location>
        <begin position="50"/>
        <end position="109"/>
    </location>
</feature>
<evidence type="ECO:0000313" key="3">
    <source>
        <dbReference type="EMBL" id="QOK24164.1"/>
    </source>
</evidence>
<protein>
    <recommendedName>
        <fullName evidence="2">SAF domain-containing protein</fullName>
    </recommendedName>
</protein>
<dbReference type="SMART" id="SM00858">
    <property type="entry name" value="SAF"/>
    <property type="match status" value="1"/>
</dbReference>
<sequence>MTERPEPASARAQLAAPPQRRTRTLIVLGLVSVLGALAAYLGVQQLTDTEQALAVAHDVPAGAVITEQDLTRVEVSGDLPVLTSASQVVGKQARAALPAGTLLNSGLVGGANVANGNVVVPVPAKVGQFPQGLAPGTQVSLVPSKRDNSGELPSLPAIDATVVGVSPPDTATGVTVVDVAVSEAAGHDVARLGSDNGLTVIIRVGVQ</sequence>
<keyword evidence="1" id="KW-0812">Transmembrane</keyword>